<evidence type="ECO:0000313" key="1">
    <source>
        <dbReference type="EMBL" id="KAJ1676352.1"/>
    </source>
</evidence>
<dbReference type="Proteomes" id="UP001145114">
    <property type="component" value="Unassembled WGS sequence"/>
</dbReference>
<accession>A0ACC1HJF6</accession>
<keyword evidence="1" id="KW-0378">Hydrolase</keyword>
<evidence type="ECO:0000313" key="2">
    <source>
        <dbReference type="Proteomes" id="UP001145114"/>
    </source>
</evidence>
<name>A0ACC1HJF6_9FUNG</name>
<gene>
    <name evidence="1" type="primary">NTH1_2</name>
    <name evidence="1" type="ORF">EV182_008366</name>
</gene>
<protein>
    <submittedName>
        <fullName evidence="1">Alpha,alpha-trehalase nth1</fullName>
        <ecNumber evidence="1">3.2.1.28</ecNumber>
    </submittedName>
</protein>
<keyword evidence="2" id="KW-1185">Reference proteome</keyword>
<keyword evidence="1" id="KW-0326">Glycosidase</keyword>
<feature type="non-terminal residue" evidence="1">
    <location>
        <position position="225"/>
    </location>
</feature>
<dbReference type="EMBL" id="JAMZIH010004262">
    <property type="protein sequence ID" value="KAJ1676352.1"/>
    <property type="molecule type" value="Genomic_DNA"/>
</dbReference>
<sequence>RCAYLATIDLNSLLYKYEIDIAETIDELFNGALETESGVETSKAWRERAEQRKQRVNKYMWNEAEGMYFDYDVKLKKQSTYETVTAFWGMWAGLASTEQAQRLVDAGCRKFEVMGGLVSGTEKSRGEISVDRPNRQWDYPFGWAPHQMLAWNGLFKYGYVDVSRRLAYRWLYTITKAFFDFNGVVPEKFDVVKLTHRVNVEYGNVGVDFKMVPREGFGWMNASYQ</sequence>
<dbReference type="EC" id="3.2.1.28" evidence="1"/>
<organism evidence="1 2">
    <name type="scientific">Spiromyces aspiralis</name>
    <dbReference type="NCBI Taxonomy" id="68401"/>
    <lineage>
        <taxon>Eukaryota</taxon>
        <taxon>Fungi</taxon>
        <taxon>Fungi incertae sedis</taxon>
        <taxon>Zoopagomycota</taxon>
        <taxon>Kickxellomycotina</taxon>
        <taxon>Kickxellomycetes</taxon>
        <taxon>Kickxellales</taxon>
        <taxon>Kickxellaceae</taxon>
        <taxon>Spiromyces</taxon>
    </lineage>
</organism>
<proteinExistence type="predicted"/>
<feature type="non-terminal residue" evidence="1">
    <location>
        <position position="1"/>
    </location>
</feature>
<comment type="caution">
    <text evidence="1">The sequence shown here is derived from an EMBL/GenBank/DDBJ whole genome shotgun (WGS) entry which is preliminary data.</text>
</comment>
<reference evidence="1" key="1">
    <citation type="submission" date="2022-06" db="EMBL/GenBank/DDBJ databases">
        <title>Phylogenomic reconstructions and comparative analyses of Kickxellomycotina fungi.</title>
        <authorList>
            <person name="Reynolds N.K."/>
            <person name="Stajich J.E."/>
            <person name="Barry K."/>
            <person name="Grigoriev I.V."/>
            <person name="Crous P."/>
            <person name="Smith M.E."/>
        </authorList>
    </citation>
    <scope>NUCLEOTIDE SEQUENCE</scope>
    <source>
        <strain evidence="1">RSA 2271</strain>
    </source>
</reference>